<accession>A0A2N5V5J5</accession>
<dbReference type="EMBL" id="PGCI01000050">
    <property type="protein sequence ID" value="PLW45273.1"/>
    <property type="molecule type" value="Genomic_DNA"/>
</dbReference>
<dbReference type="Proteomes" id="UP000235392">
    <property type="component" value="Unassembled WGS sequence"/>
</dbReference>
<dbReference type="AlphaFoldDB" id="A0A2N5V5J5"/>
<name>A0A2N5V5J5_9BASI</name>
<feature type="compositionally biased region" description="Basic and acidic residues" evidence="1">
    <location>
        <begin position="78"/>
        <end position="96"/>
    </location>
</feature>
<evidence type="ECO:0000313" key="2">
    <source>
        <dbReference type="EMBL" id="PLW45273.1"/>
    </source>
</evidence>
<reference evidence="2 3" key="1">
    <citation type="submission" date="2017-11" db="EMBL/GenBank/DDBJ databases">
        <title>De novo assembly and phasing of dikaryotic genomes from two isolates of Puccinia coronata f. sp. avenae, the causal agent of oat crown rust.</title>
        <authorList>
            <person name="Miller M.E."/>
            <person name="Zhang Y."/>
            <person name="Omidvar V."/>
            <person name="Sperschneider J."/>
            <person name="Schwessinger B."/>
            <person name="Raley C."/>
            <person name="Palmer J.M."/>
            <person name="Garnica D."/>
            <person name="Upadhyaya N."/>
            <person name="Rathjen J."/>
            <person name="Taylor J.M."/>
            <person name="Park R.F."/>
            <person name="Dodds P.N."/>
            <person name="Hirsch C.D."/>
            <person name="Kianian S.F."/>
            <person name="Figueroa M."/>
        </authorList>
    </citation>
    <scope>NUCLEOTIDE SEQUENCE [LARGE SCALE GENOMIC DNA]</scope>
    <source>
        <strain evidence="2">12SD80</strain>
    </source>
</reference>
<gene>
    <name evidence="2" type="ORF">PCASD_03996</name>
</gene>
<evidence type="ECO:0000256" key="1">
    <source>
        <dbReference type="SAM" id="MobiDB-lite"/>
    </source>
</evidence>
<feature type="compositionally biased region" description="Polar residues" evidence="1">
    <location>
        <begin position="214"/>
        <end position="223"/>
    </location>
</feature>
<proteinExistence type="predicted"/>
<sequence length="242" mass="25673">MESVKHCDTVTVDGSEYSAVIKIEDRGCSQDVALAAANSIEEAAMAMVPGYPRPVICIGPNPQRGTVGYHGTGPLLKGGDRSRDILTDHPRPEAQHVPRPVLLKPACSTDTSAPPKSPQATLGLPPGRPKRVNPWGVGNRPQGQGWTRGPPAALPPLGPLTQELRLRPLPAPLYPPLLASPSDRALAQSSDSSPLLLEPMRLGTPRLLMPPDNKGQNVPSSNGVPKAPGDCMEQLNNDVAWF</sequence>
<feature type="region of interest" description="Disordered" evidence="1">
    <location>
        <begin position="209"/>
        <end position="228"/>
    </location>
</feature>
<protein>
    <submittedName>
        <fullName evidence="2">Uncharacterized protein</fullName>
    </submittedName>
</protein>
<evidence type="ECO:0000313" key="3">
    <source>
        <dbReference type="Proteomes" id="UP000235392"/>
    </source>
</evidence>
<feature type="compositionally biased region" description="Polar residues" evidence="1">
    <location>
        <begin position="108"/>
        <end position="120"/>
    </location>
</feature>
<comment type="caution">
    <text evidence="2">The sequence shown here is derived from an EMBL/GenBank/DDBJ whole genome shotgun (WGS) entry which is preliminary data.</text>
</comment>
<organism evidence="2 3">
    <name type="scientific">Puccinia coronata f. sp. avenae</name>
    <dbReference type="NCBI Taxonomy" id="200324"/>
    <lineage>
        <taxon>Eukaryota</taxon>
        <taxon>Fungi</taxon>
        <taxon>Dikarya</taxon>
        <taxon>Basidiomycota</taxon>
        <taxon>Pucciniomycotina</taxon>
        <taxon>Pucciniomycetes</taxon>
        <taxon>Pucciniales</taxon>
        <taxon>Pucciniaceae</taxon>
        <taxon>Puccinia</taxon>
    </lineage>
</organism>
<feature type="region of interest" description="Disordered" evidence="1">
    <location>
        <begin position="73"/>
        <end position="159"/>
    </location>
</feature>